<dbReference type="RefSeq" id="WP_093325952.1">
    <property type="nucleotide sequence ID" value="NZ_FOSZ01000011.1"/>
</dbReference>
<dbReference type="Pfam" id="PF12146">
    <property type="entry name" value="Hydrolase_4"/>
    <property type="match status" value="1"/>
</dbReference>
<dbReference type="EMBL" id="FOSZ01000011">
    <property type="protein sequence ID" value="SFL38401.1"/>
    <property type="molecule type" value="Genomic_DNA"/>
</dbReference>
<organism evidence="2 3">
    <name type="scientific">Shimia haliotis</name>
    <dbReference type="NCBI Taxonomy" id="1280847"/>
    <lineage>
        <taxon>Bacteria</taxon>
        <taxon>Pseudomonadati</taxon>
        <taxon>Pseudomonadota</taxon>
        <taxon>Alphaproteobacteria</taxon>
        <taxon>Rhodobacterales</taxon>
        <taxon>Roseobacteraceae</taxon>
    </lineage>
</organism>
<dbReference type="GO" id="GO:0016787">
    <property type="term" value="F:hydrolase activity"/>
    <property type="evidence" value="ECO:0007669"/>
    <property type="project" value="UniProtKB-KW"/>
</dbReference>
<dbReference type="InterPro" id="IPR017208">
    <property type="entry name" value="UCP037442_abhydr"/>
</dbReference>
<accession>A0A1I4HAE8</accession>
<evidence type="ECO:0000259" key="1">
    <source>
        <dbReference type="Pfam" id="PF12146"/>
    </source>
</evidence>
<reference evidence="3" key="1">
    <citation type="submission" date="2016-10" db="EMBL/GenBank/DDBJ databases">
        <authorList>
            <person name="Varghese N."/>
            <person name="Submissions S."/>
        </authorList>
    </citation>
    <scope>NUCLEOTIDE SEQUENCE [LARGE SCALE GENOMIC DNA]</scope>
    <source>
        <strain evidence="3">DSM 28453</strain>
    </source>
</reference>
<evidence type="ECO:0000313" key="3">
    <source>
        <dbReference type="Proteomes" id="UP000198851"/>
    </source>
</evidence>
<evidence type="ECO:0000313" key="2">
    <source>
        <dbReference type="EMBL" id="SFL38401.1"/>
    </source>
</evidence>
<dbReference type="Proteomes" id="UP000198851">
    <property type="component" value="Unassembled WGS sequence"/>
</dbReference>
<dbReference type="OrthoDB" id="9785076at2"/>
<dbReference type="SUPFAM" id="SSF53474">
    <property type="entry name" value="alpha/beta-Hydrolases"/>
    <property type="match status" value="1"/>
</dbReference>
<dbReference type="PIRSF" id="PIRSF037442">
    <property type="entry name" value="UCP037442_abhydr"/>
    <property type="match status" value="1"/>
</dbReference>
<dbReference type="AlphaFoldDB" id="A0A1I4HAE8"/>
<dbReference type="InterPro" id="IPR022742">
    <property type="entry name" value="Hydrolase_4"/>
</dbReference>
<proteinExistence type="predicted"/>
<feature type="domain" description="Serine aminopeptidase S33" evidence="1">
    <location>
        <begin position="34"/>
        <end position="124"/>
    </location>
</feature>
<protein>
    <submittedName>
        <fullName evidence="2">Predicted alpha/beta hydrolase</fullName>
    </submittedName>
</protein>
<dbReference type="PANTHER" id="PTHR22946">
    <property type="entry name" value="DIENELACTONE HYDROLASE DOMAIN-CONTAINING PROTEIN-RELATED"/>
    <property type="match status" value="1"/>
</dbReference>
<gene>
    <name evidence="2" type="ORF">SAMN04488036_11188</name>
</gene>
<dbReference type="Gene3D" id="3.40.50.1820">
    <property type="entry name" value="alpha/beta hydrolase"/>
    <property type="match status" value="1"/>
</dbReference>
<keyword evidence="3" id="KW-1185">Reference proteome</keyword>
<dbReference type="InterPro" id="IPR050261">
    <property type="entry name" value="FrsA_esterase"/>
</dbReference>
<sequence>MLDGGSVDDVSVEDVTFQAEDGWPLAGTLYRGAAPKMAVLISAGTGFPRRFYRHVAAWFAAQGAVVLTYDFRGIGDSAVDDLANSGIDYPDWGRLDMTAALQQLSDAAPELPLMTLGHSIGGQFVGFMKNSDKVTRNAFVSVGSGYWGVHFKHRIPMELFFWWGFGAMELARFGHIRGGGLWGGEALPPDVFKTWRRWSGRRSYLVPDLASGRYEHRFDQDQAPICAWVLSDDGIATQKACGDTLSHYQKAEKHMVLRAPSDFGAKRVGHEGAFRKGREALWSELWDWFETGGLPKGAEKR</sequence>
<dbReference type="InterPro" id="IPR029058">
    <property type="entry name" value="AB_hydrolase_fold"/>
</dbReference>
<name>A0A1I4HAE8_9RHOB</name>
<keyword evidence="2" id="KW-0378">Hydrolase</keyword>